<gene>
    <name evidence="2" type="ORF">GALL_450670</name>
</gene>
<sequence length="265" mass="28018">MTVVRTGAGNSRNRSSKEPRIPTGASTRSAISSTRAASPSMSIAPSTCSASSRAPSTINRRRWSRSRTIMCLARSCSYALAEPTTICGSSSVRNTRVVEPEDRFDTVTCTGVSPRRTRSQRIGREKARIGSPQRMFLSACSPCTTFATVVATISVAARPGTSCSMDTCSTFPFMTVRTWSSSASWARRKPCNALVGVPSASYAAFKRGPRTARVISGSIGATSVTVATTRRGVALTTNLPCSSAVRANCSTSDARTASVVFRTSA</sequence>
<reference evidence="2" key="1">
    <citation type="submission" date="2016-10" db="EMBL/GenBank/DDBJ databases">
        <title>Sequence of Gallionella enrichment culture.</title>
        <authorList>
            <person name="Poehlein A."/>
            <person name="Muehling M."/>
            <person name="Daniel R."/>
        </authorList>
    </citation>
    <scope>NUCLEOTIDE SEQUENCE</scope>
</reference>
<feature type="compositionally biased region" description="Polar residues" evidence="1">
    <location>
        <begin position="41"/>
        <end position="58"/>
    </location>
</feature>
<feature type="region of interest" description="Disordered" evidence="1">
    <location>
        <begin position="1"/>
        <end position="60"/>
    </location>
</feature>
<proteinExistence type="predicted"/>
<name>A0A1J5PQ92_9ZZZZ</name>
<accession>A0A1J5PQ92</accession>
<protein>
    <submittedName>
        <fullName evidence="2">Uncharacterized protein</fullName>
    </submittedName>
</protein>
<evidence type="ECO:0000256" key="1">
    <source>
        <dbReference type="SAM" id="MobiDB-lite"/>
    </source>
</evidence>
<organism evidence="2">
    <name type="scientific">mine drainage metagenome</name>
    <dbReference type="NCBI Taxonomy" id="410659"/>
    <lineage>
        <taxon>unclassified sequences</taxon>
        <taxon>metagenomes</taxon>
        <taxon>ecological metagenomes</taxon>
    </lineage>
</organism>
<dbReference type="AlphaFoldDB" id="A0A1J5PQ92"/>
<feature type="compositionally biased region" description="Low complexity" evidence="1">
    <location>
        <begin position="25"/>
        <end position="40"/>
    </location>
</feature>
<dbReference type="EMBL" id="MLJW01002920">
    <property type="protein sequence ID" value="OIQ73298.1"/>
    <property type="molecule type" value="Genomic_DNA"/>
</dbReference>
<evidence type="ECO:0000313" key="2">
    <source>
        <dbReference type="EMBL" id="OIQ73298.1"/>
    </source>
</evidence>
<comment type="caution">
    <text evidence="2">The sequence shown here is derived from an EMBL/GenBank/DDBJ whole genome shotgun (WGS) entry which is preliminary data.</text>
</comment>